<dbReference type="OrthoDB" id="2408333at2759"/>
<organism evidence="2 3">
    <name type="scientific">Acaulospora morrowiae</name>
    <dbReference type="NCBI Taxonomy" id="94023"/>
    <lineage>
        <taxon>Eukaryota</taxon>
        <taxon>Fungi</taxon>
        <taxon>Fungi incertae sedis</taxon>
        <taxon>Mucoromycota</taxon>
        <taxon>Glomeromycotina</taxon>
        <taxon>Glomeromycetes</taxon>
        <taxon>Diversisporales</taxon>
        <taxon>Acaulosporaceae</taxon>
        <taxon>Acaulospora</taxon>
    </lineage>
</organism>
<dbReference type="AlphaFoldDB" id="A0A9N8VSX2"/>
<protein>
    <submittedName>
        <fullName evidence="2">11247_t:CDS:1</fullName>
    </submittedName>
</protein>
<feature type="region of interest" description="Disordered" evidence="1">
    <location>
        <begin position="23"/>
        <end position="42"/>
    </location>
</feature>
<dbReference type="Proteomes" id="UP000789342">
    <property type="component" value="Unassembled WGS sequence"/>
</dbReference>
<sequence>MEGAHVVKEVNLIDFSDNEERLQESNSSQILPASSKSKKRIQNDPKKNLLIKVDIDEIIVNTKENEEYPFKCGALALLVKYQRSEISLCLFGFKDELVIPFNQLKGIKMGKSKVLEISVPHGFRREYHIHSDGFPYKKNPRVTSSDPTQGIFTNAIGFKLRPKDWEHENKIALVEAGLNSLCFTNFGRENKLLISKLLFDEDELPKITLAEGEIGFMCIFRGTKLPLSFPYDGTFSEFLDVIREKFDYFPEWVQYLDPTFDDRITVVDDQDWILAKSVNYRMKRPKDTFIKIYLS</sequence>
<proteinExistence type="predicted"/>
<gene>
    <name evidence="2" type="ORF">AMORRO_LOCUS1359</name>
</gene>
<evidence type="ECO:0000313" key="3">
    <source>
        <dbReference type="Proteomes" id="UP000789342"/>
    </source>
</evidence>
<evidence type="ECO:0000313" key="2">
    <source>
        <dbReference type="EMBL" id="CAG8460218.1"/>
    </source>
</evidence>
<dbReference type="SUPFAM" id="SSF54277">
    <property type="entry name" value="CAD &amp; PB1 domains"/>
    <property type="match status" value="1"/>
</dbReference>
<accession>A0A9N8VSX2</accession>
<comment type="caution">
    <text evidence="2">The sequence shown here is derived from an EMBL/GenBank/DDBJ whole genome shotgun (WGS) entry which is preliminary data.</text>
</comment>
<reference evidence="2" key="1">
    <citation type="submission" date="2021-06" db="EMBL/GenBank/DDBJ databases">
        <authorList>
            <person name="Kallberg Y."/>
            <person name="Tangrot J."/>
            <person name="Rosling A."/>
        </authorList>
    </citation>
    <scope>NUCLEOTIDE SEQUENCE</scope>
    <source>
        <strain evidence="2">CL551</strain>
    </source>
</reference>
<feature type="compositionally biased region" description="Polar residues" evidence="1">
    <location>
        <begin position="24"/>
        <end position="35"/>
    </location>
</feature>
<evidence type="ECO:0000256" key="1">
    <source>
        <dbReference type="SAM" id="MobiDB-lite"/>
    </source>
</evidence>
<keyword evidence="3" id="KW-1185">Reference proteome</keyword>
<dbReference type="EMBL" id="CAJVPV010000507">
    <property type="protein sequence ID" value="CAG8460218.1"/>
    <property type="molecule type" value="Genomic_DNA"/>
</dbReference>
<name>A0A9N8VSX2_9GLOM</name>